<dbReference type="Proteomes" id="UP000887569">
    <property type="component" value="Unplaced"/>
</dbReference>
<name>A0A915A8C9_PARUN</name>
<proteinExistence type="predicted"/>
<dbReference type="WBParaSite" id="PgR003_g022_t01">
    <property type="protein sequence ID" value="PgR003_g022_t01"/>
    <property type="gene ID" value="PgR003_g022"/>
</dbReference>
<evidence type="ECO:0000313" key="1">
    <source>
        <dbReference type="Proteomes" id="UP000887569"/>
    </source>
</evidence>
<protein>
    <submittedName>
        <fullName evidence="2">Heterocycloanthracin/sonorensin family bacteriocin</fullName>
    </submittedName>
</protein>
<accession>A0A915A8C9</accession>
<keyword evidence="1" id="KW-1185">Reference proteome</keyword>
<dbReference type="AlphaFoldDB" id="A0A915A8C9"/>
<organism evidence="1 2">
    <name type="scientific">Parascaris univalens</name>
    <name type="common">Nematode worm</name>
    <dbReference type="NCBI Taxonomy" id="6257"/>
    <lineage>
        <taxon>Eukaryota</taxon>
        <taxon>Metazoa</taxon>
        <taxon>Ecdysozoa</taxon>
        <taxon>Nematoda</taxon>
        <taxon>Chromadorea</taxon>
        <taxon>Rhabditida</taxon>
        <taxon>Spirurina</taxon>
        <taxon>Ascaridomorpha</taxon>
        <taxon>Ascaridoidea</taxon>
        <taxon>Ascarididae</taxon>
        <taxon>Parascaris</taxon>
    </lineage>
</organism>
<reference evidence="2" key="1">
    <citation type="submission" date="2022-11" db="UniProtKB">
        <authorList>
            <consortium name="WormBaseParasite"/>
        </authorList>
    </citation>
    <scope>IDENTIFICATION</scope>
</reference>
<sequence length="89" mass="9701">MGCHSSKAPLKHRYIQQRGIPIQQYGAVNHRQVYVQQPPQAVHVTRPQCYGGCGGGCYDCCGGCNPCGGCCYDSCCGFGGCYHDSCCWW</sequence>
<evidence type="ECO:0000313" key="2">
    <source>
        <dbReference type="WBParaSite" id="PgR003_g022_t01"/>
    </source>
</evidence>